<evidence type="ECO:0000256" key="8">
    <source>
        <dbReference type="SAM" id="Phobius"/>
    </source>
</evidence>
<comment type="subcellular location">
    <subcellularLocation>
        <location evidence="1">Cell membrane</location>
        <topology evidence="1">Multi-pass membrane protein</topology>
    </subcellularLocation>
</comment>
<keyword evidence="7 8" id="KW-0472">Membrane</keyword>
<name>A0ABT3CW80_9BACT</name>
<dbReference type="EMBL" id="JAOYOD010000001">
    <property type="protein sequence ID" value="MCV9387826.1"/>
    <property type="molecule type" value="Genomic_DNA"/>
</dbReference>
<dbReference type="Pfam" id="PF12698">
    <property type="entry name" value="ABC2_membrane_3"/>
    <property type="match status" value="1"/>
</dbReference>
<comment type="caution">
    <text evidence="10">The sequence shown here is derived from an EMBL/GenBank/DDBJ whole genome shotgun (WGS) entry which is preliminary data.</text>
</comment>
<protein>
    <submittedName>
        <fullName evidence="10">ABC transporter permease</fullName>
    </submittedName>
</protein>
<organism evidence="10 11">
    <name type="scientific">Reichenbachiella ulvae</name>
    <dbReference type="NCBI Taxonomy" id="2980104"/>
    <lineage>
        <taxon>Bacteria</taxon>
        <taxon>Pseudomonadati</taxon>
        <taxon>Bacteroidota</taxon>
        <taxon>Cytophagia</taxon>
        <taxon>Cytophagales</taxon>
        <taxon>Reichenbachiellaceae</taxon>
        <taxon>Reichenbachiella</taxon>
    </lineage>
</organism>
<feature type="transmembrane region" description="Helical" evidence="8">
    <location>
        <begin position="270"/>
        <end position="290"/>
    </location>
</feature>
<proteinExistence type="inferred from homology"/>
<dbReference type="PROSITE" id="PS51012">
    <property type="entry name" value="ABC_TM2"/>
    <property type="match status" value="1"/>
</dbReference>
<dbReference type="PANTHER" id="PTHR30294:SF38">
    <property type="entry name" value="TRANSPORT PERMEASE PROTEIN"/>
    <property type="match status" value="1"/>
</dbReference>
<feature type="transmembrane region" description="Helical" evidence="8">
    <location>
        <begin position="230"/>
        <end position="249"/>
    </location>
</feature>
<evidence type="ECO:0000256" key="5">
    <source>
        <dbReference type="ARBA" id="ARBA00022692"/>
    </source>
</evidence>
<feature type="domain" description="ABC transmembrane type-2" evidence="9">
    <location>
        <begin position="190"/>
        <end position="423"/>
    </location>
</feature>
<feature type="transmembrane region" description="Helical" evidence="8">
    <location>
        <begin position="21"/>
        <end position="39"/>
    </location>
</feature>
<dbReference type="Proteomes" id="UP001300692">
    <property type="component" value="Unassembled WGS sequence"/>
</dbReference>
<evidence type="ECO:0000256" key="2">
    <source>
        <dbReference type="ARBA" id="ARBA00007783"/>
    </source>
</evidence>
<evidence type="ECO:0000259" key="9">
    <source>
        <dbReference type="PROSITE" id="PS51012"/>
    </source>
</evidence>
<dbReference type="RefSeq" id="WP_264138644.1">
    <property type="nucleotide sequence ID" value="NZ_JAOYOD010000001.1"/>
</dbReference>
<dbReference type="PANTHER" id="PTHR30294">
    <property type="entry name" value="MEMBRANE COMPONENT OF ABC TRANSPORTER YHHJ-RELATED"/>
    <property type="match status" value="1"/>
</dbReference>
<keyword evidence="3" id="KW-0813">Transport</keyword>
<keyword evidence="11" id="KW-1185">Reference proteome</keyword>
<gene>
    <name evidence="10" type="ORF">N7U62_14180</name>
</gene>
<dbReference type="InterPro" id="IPR013525">
    <property type="entry name" value="ABC2_TM"/>
</dbReference>
<evidence type="ECO:0000313" key="10">
    <source>
        <dbReference type="EMBL" id="MCV9387826.1"/>
    </source>
</evidence>
<dbReference type="InterPro" id="IPR047817">
    <property type="entry name" value="ABC2_TM_bact-type"/>
</dbReference>
<evidence type="ECO:0000256" key="3">
    <source>
        <dbReference type="ARBA" id="ARBA00022448"/>
    </source>
</evidence>
<sequence length="427" mass="47314">MKRLIATWIKELQLLAKDRTGITVLFIMPMLLVVLMTLIQNEAYKSLNESGIPVLLVNHDQDSLGYAIEKGFADNPMCDLTVDHGERFSETKKVRESVLQGEYLIALIIPSGATDKLRNDLGQMMDSYLNGDSVINMEQAFRQIEFEIITDPLARQSFVMAMSSGLKEVVASIKTKVFFQIVTQKINGVIGSTNQVNFPDDDFFVFQESSAATDENSGYVPNAVQHNVPAWAIFSIFFIVLPLAGSIISERTTGVYVRMHTFPGSYLSILSGKIITYIGIAIIQFLIVLALGKFLLPALGLPVLYIGENIGALTLLTLAVSVTAVGYGFLIGTVFDTPQQSAIFGGISVLIMSALGGIWVPLNIMPEHMQQIANISPLNWALKGYYELFIKGGGWQDIQWQVLKLTLFFVSSVLLSYYFHKVKRRMA</sequence>
<evidence type="ECO:0000256" key="1">
    <source>
        <dbReference type="ARBA" id="ARBA00004651"/>
    </source>
</evidence>
<comment type="similarity">
    <text evidence="2">Belongs to the ABC-2 integral membrane protein family.</text>
</comment>
<evidence type="ECO:0000313" key="11">
    <source>
        <dbReference type="Proteomes" id="UP001300692"/>
    </source>
</evidence>
<reference evidence="10 11" key="1">
    <citation type="submission" date="2022-10" db="EMBL/GenBank/DDBJ databases">
        <title>Comparative genomics and taxonomic characterization of three novel marine species of genus Reichenbachiella exhibiting antioxidant and polysaccharide degradation activities.</title>
        <authorList>
            <person name="Muhammad N."/>
            <person name="Lee Y.-J."/>
            <person name="Ko J."/>
            <person name="Kim S.-G."/>
        </authorList>
    </citation>
    <scope>NUCLEOTIDE SEQUENCE [LARGE SCALE GENOMIC DNA]</scope>
    <source>
        <strain evidence="10 11">ABR2-5</strain>
    </source>
</reference>
<keyword evidence="5 8" id="KW-0812">Transmembrane</keyword>
<keyword evidence="6 8" id="KW-1133">Transmembrane helix</keyword>
<accession>A0ABT3CW80</accession>
<evidence type="ECO:0000256" key="7">
    <source>
        <dbReference type="ARBA" id="ARBA00023136"/>
    </source>
</evidence>
<evidence type="ECO:0000256" key="6">
    <source>
        <dbReference type="ARBA" id="ARBA00022989"/>
    </source>
</evidence>
<keyword evidence="4" id="KW-1003">Cell membrane</keyword>
<feature type="transmembrane region" description="Helical" evidence="8">
    <location>
        <begin position="342"/>
        <end position="362"/>
    </location>
</feature>
<feature type="transmembrane region" description="Helical" evidence="8">
    <location>
        <begin position="398"/>
        <end position="419"/>
    </location>
</feature>
<feature type="transmembrane region" description="Helical" evidence="8">
    <location>
        <begin position="310"/>
        <end position="330"/>
    </location>
</feature>
<evidence type="ECO:0000256" key="4">
    <source>
        <dbReference type="ARBA" id="ARBA00022475"/>
    </source>
</evidence>
<dbReference type="InterPro" id="IPR051449">
    <property type="entry name" value="ABC-2_transporter_component"/>
</dbReference>